<dbReference type="SMART" id="SM01360">
    <property type="entry name" value="A2M"/>
    <property type="match status" value="1"/>
</dbReference>
<dbReference type="SMART" id="SM01419">
    <property type="entry name" value="Thiol-ester_cl"/>
    <property type="match status" value="1"/>
</dbReference>
<dbReference type="Pfam" id="PF00207">
    <property type="entry name" value="A2M"/>
    <property type="match status" value="1"/>
</dbReference>
<dbReference type="InterPro" id="IPR001599">
    <property type="entry name" value="Macroglobln_a2"/>
</dbReference>
<dbReference type="Pfam" id="PF07703">
    <property type="entry name" value="A2M_BRD"/>
    <property type="match status" value="1"/>
</dbReference>
<dbReference type="InterPro" id="IPR002890">
    <property type="entry name" value="MG2"/>
</dbReference>
<gene>
    <name evidence="5" type="ordered locus">Runsl_1466</name>
</gene>
<dbReference type="Proteomes" id="UP000000493">
    <property type="component" value="Chromosome"/>
</dbReference>
<dbReference type="RefSeq" id="WP_013927210.1">
    <property type="nucleotide sequence ID" value="NC_015703.1"/>
</dbReference>
<evidence type="ECO:0000256" key="1">
    <source>
        <dbReference type="ARBA" id="ARBA00010556"/>
    </source>
</evidence>
<dbReference type="InterPro" id="IPR011626">
    <property type="entry name" value="Alpha-macroglobulin_TED"/>
</dbReference>
<evidence type="ECO:0000259" key="4">
    <source>
        <dbReference type="SMART" id="SM01360"/>
    </source>
</evidence>
<dbReference type="SMART" id="SM01359">
    <property type="entry name" value="A2M_N_2"/>
    <property type="match status" value="1"/>
</dbReference>
<evidence type="ECO:0000259" key="3">
    <source>
        <dbReference type="SMART" id="SM01359"/>
    </source>
</evidence>
<organism evidence="5 6">
    <name type="scientific">Runella slithyformis (strain ATCC 29530 / DSM 19594 / LMG 11500 / NCIMB 11436 / LSU 4)</name>
    <dbReference type="NCBI Taxonomy" id="761193"/>
    <lineage>
        <taxon>Bacteria</taxon>
        <taxon>Pseudomonadati</taxon>
        <taxon>Bacteroidota</taxon>
        <taxon>Cytophagia</taxon>
        <taxon>Cytophagales</taxon>
        <taxon>Spirosomataceae</taxon>
        <taxon>Runella</taxon>
    </lineage>
</organism>
<dbReference type="PANTHER" id="PTHR40094">
    <property type="entry name" value="ALPHA-2-MACROGLOBULIN HOMOLOG"/>
    <property type="match status" value="1"/>
</dbReference>
<dbReference type="Pfam" id="PF07678">
    <property type="entry name" value="TED_complement"/>
    <property type="match status" value="1"/>
</dbReference>
<dbReference type="InterPro" id="IPR051802">
    <property type="entry name" value="YfhM-like"/>
</dbReference>
<dbReference type="PANTHER" id="PTHR40094:SF1">
    <property type="entry name" value="UBIQUITIN DOMAIN-CONTAINING PROTEIN"/>
    <property type="match status" value="1"/>
</dbReference>
<evidence type="ECO:0000313" key="6">
    <source>
        <dbReference type="Proteomes" id="UP000000493"/>
    </source>
</evidence>
<dbReference type="Pfam" id="PF01835">
    <property type="entry name" value="MG2"/>
    <property type="match status" value="1"/>
</dbReference>
<dbReference type="GO" id="GO:0004866">
    <property type="term" value="F:endopeptidase inhibitor activity"/>
    <property type="evidence" value="ECO:0007669"/>
    <property type="project" value="InterPro"/>
</dbReference>
<dbReference type="Pfam" id="PF11974">
    <property type="entry name" value="bMG3"/>
    <property type="match status" value="1"/>
</dbReference>
<dbReference type="InterPro" id="IPR011625">
    <property type="entry name" value="A2M_N_BRD"/>
</dbReference>
<feature type="domain" description="Alpha-2-macroglobulin bait region" evidence="3">
    <location>
        <begin position="979"/>
        <end position="1117"/>
    </location>
</feature>
<dbReference type="SUPFAM" id="SSF48239">
    <property type="entry name" value="Terpenoid cyclases/Protein prenyltransferases"/>
    <property type="match status" value="1"/>
</dbReference>
<dbReference type="InterPro" id="IPR008930">
    <property type="entry name" value="Terpenoid_cyclase/PrenylTrfase"/>
</dbReference>
<keyword evidence="6" id="KW-1185">Reference proteome</keyword>
<dbReference type="EMBL" id="CP002859">
    <property type="protein sequence ID" value="AEI47892.1"/>
    <property type="molecule type" value="Genomic_DNA"/>
</dbReference>
<keyword evidence="2" id="KW-0732">Signal</keyword>
<dbReference type="Gene3D" id="2.60.40.3710">
    <property type="match status" value="1"/>
</dbReference>
<reference evidence="6" key="1">
    <citation type="submission" date="2011-06" db="EMBL/GenBank/DDBJ databases">
        <title>The complete genome of chromosome of Runella slithyformis DSM 19594.</title>
        <authorList>
            <consortium name="US DOE Joint Genome Institute (JGI-PGF)"/>
            <person name="Lucas S."/>
            <person name="Han J."/>
            <person name="Lapidus A."/>
            <person name="Bruce D."/>
            <person name="Goodwin L."/>
            <person name="Pitluck S."/>
            <person name="Peters L."/>
            <person name="Kyrpides N."/>
            <person name="Mavromatis K."/>
            <person name="Ivanova N."/>
            <person name="Ovchinnikova G."/>
            <person name="Zhang X."/>
            <person name="Misra M."/>
            <person name="Detter J.C."/>
            <person name="Tapia R."/>
            <person name="Han C."/>
            <person name="Land M."/>
            <person name="Hauser L."/>
            <person name="Markowitz V."/>
            <person name="Cheng J.-F."/>
            <person name="Hugenholtz P."/>
            <person name="Woyke T."/>
            <person name="Wu D."/>
            <person name="Tindall B."/>
            <person name="Faehrich R."/>
            <person name="Brambilla E."/>
            <person name="Klenk H.-P."/>
            <person name="Eisen J.A."/>
        </authorList>
    </citation>
    <scope>NUCLEOTIDE SEQUENCE [LARGE SCALE GENOMIC DNA]</scope>
    <source>
        <strain evidence="6">ATCC 29530 / DSM 19594 / LMG 11500 / NCIMB 11436 / LSU 4</strain>
    </source>
</reference>
<dbReference type="InterPro" id="IPR021868">
    <property type="entry name" value="Alpha_2_Macroglob_MG3"/>
</dbReference>
<evidence type="ECO:0000313" key="5">
    <source>
        <dbReference type="EMBL" id="AEI47892.1"/>
    </source>
</evidence>
<dbReference type="InterPro" id="IPR041462">
    <property type="entry name" value="Bact_A2M_MG6"/>
</dbReference>
<dbReference type="Pfam" id="PF17973">
    <property type="entry name" value="bMG10"/>
    <property type="match status" value="1"/>
</dbReference>
<accession>A0A7U3ZIM4</accession>
<dbReference type="InterPro" id="IPR041246">
    <property type="entry name" value="Bact_MG10"/>
</dbReference>
<dbReference type="InterPro" id="IPR041203">
    <property type="entry name" value="Bact_A2M_MG5"/>
</dbReference>
<comment type="similarity">
    <text evidence="1">Belongs to the protease inhibitor I39 (alpha-2-macroglobulin) family. Bacterial alpha-2-macroglobulin subfamily.</text>
</comment>
<reference evidence="5 6" key="2">
    <citation type="journal article" date="2012" name="Stand. Genomic Sci.">
        <title>Complete genome sequence of the aquatic bacterium Runella slithyformis type strain (LSU 4(T)).</title>
        <authorList>
            <person name="Copeland A."/>
            <person name="Zhang X."/>
            <person name="Misra M."/>
            <person name="Lapidus A."/>
            <person name="Nolan M."/>
            <person name="Lucas S."/>
            <person name="Deshpande S."/>
            <person name="Cheng J.F."/>
            <person name="Tapia R."/>
            <person name="Goodwin L.A."/>
            <person name="Pitluck S."/>
            <person name="Liolios K."/>
            <person name="Pagani I."/>
            <person name="Ivanova N."/>
            <person name="Mikhailova N."/>
            <person name="Pati A."/>
            <person name="Chen A."/>
            <person name="Palaniappan K."/>
            <person name="Land M."/>
            <person name="Hauser L."/>
            <person name="Pan C."/>
            <person name="Jeffries C.D."/>
            <person name="Detter J.C."/>
            <person name="Brambilla E.M."/>
            <person name="Rohde M."/>
            <person name="Djao O.D."/>
            <person name="Goker M."/>
            <person name="Sikorski J."/>
            <person name="Tindall B.J."/>
            <person name="Woyke T."/>
            <person name="Bristow J."/>
            <person name="Eisen J.A."/>
            <person name="Markowitz V."/>
            <person name="Hugenholtz P."/>
            <person name="Kyrpides N.C."/>
            <person name="Klenk H.P."/>
            <person name="Mavromatis K."/>
        </authorList>
    </citation>
    <scope>NUCLEOTIDE SEQUENCE [LARGE SCALE GENOMIC DNA]</scope>
    <source>
        <strain evidence="6">ATCC 29530 / DSM 19594 / LMG 11500 / NCIMB 11436 / LSU 4</strain>
    </source>
</reference>
<sequence>MLSLFGSRFSTSAVTDFKSVTELIRDFKSRIALNVKSRIALIFLFSTLFFTQCGKLNEIRVVGRNFEDEINLAQNLVFTFNKDIVPVSELNSWESTKFVEFIPAVAGKFKWTAPNELIFSPASGFEPATEYRAELSKELAKKTIEKRYDVSGEEIEFHTPYLQLTEAETYWTKSRETGKALAKAKLHFNYAVNGSEVGGKLKVKSEEKSLTSSIGQSQTSEAVTVALTDAAADKNEQPLELSVEKGLKVPNTAYASKEDITLSGTIPSATTLEVKEVKTGFENNRGVVRVVTTQELQNVDLSTFYSIQPAVQTKAELTENGFIIRGDFNETDTYVLTLTDQVKGVLGAQLQEAVSKDLFFGLMPASIAFVNKKAVYLSSKGARNVGLQIVNVPKVQVKIAKIYENNILQYLKNNRYEEYGYLGGEDNWGPTGAFNYQEDDNQSYSDLIVDKTVETDNLPKVKGVSALNLSLPDAPNAFRGIYLVSVQSKDEQYQRANKLVSLSDIGLIAKQGKDELWVFANSIKTAEPLDKLEINLISSNNQTVLTGKTDSKGVVKFEKLSEKAPNFSIAMVVAHSGEAQSREADFNYLLLEDTQVETSRFDVEGRRDNTSGLEAFIYGDRDIYRPGETIHFNTVVRQQNRKNVGEVPLKIKVLLPNGKELKNYRVSTNGEGAIETSLALDKAAVTGGYSVEVYTANDVLLASKKLNIEEFMPDRIKVDAKTNQEFYRTGQTITLNATALNLFGPPASGRNYEMEFSLKRKAFFAANYKEYIFDMPDNAAVKFENVVRQGVTDDNGLAKEAFTLPAEYGDMGALEGKIYVTVFDETGRPVNRLKRFDVFTQEVFYGVKMADNYVGLNAPVLIGLVAVDKDGKPKATAQAQVEVIRMDYQTVVEKQNDQLRYSSKKREKVVYSNIVNFKNGLAEVRYVPTVSGEYEVRIRRISGSVGTPTTTGYSMISFYAYGWGSTSASSFEVSNEGEVLMEFDKPSYKVGDKATVLFKTPFVGKLLVTVERNKILEHTYLTTDNKSAEFSFSVGSEHLPNVFISATLIRPLDNSNLPLTVAHGFASVKVEDEDTKLPVEIVAVEKSRSKTKQKIRIKTARNAQVTVAVVDEGILQIKNFQTPDIHGFFYQKRALEVSSHDLYPFLFPELSLASTSSVGGDGYDLEKRINPLSNGRVNLVAYWSGQLDAGMSGEVEFEVDIPQFSGDLRIMAVAYKDNAFGSGNKNMKVADPIVISTALPRFLSPEDELIVPVNVTNTEKTAANVQVSLSVNGQLRNLQAKSQTLSIAPEKESRTSFVVKAAQGMGTGSVTVTVSNGKEKFVERTELTIRPAASLLKTSQSGVIAGGSTGTVDLSGNGLIPSTVSSKLVVSRSPMVQYAKALDYLLGYPHGCIEQTISKAFPQLYFADVVKSIAPKTYIVKTGESDYNPNFNVQAAIQKIESMQLPSGAVSYWPAGTEESAWGTAYATHFLMEAQRAGFEINPSALGRMLDYLTVKTGSPATEYDYTYDEASGYTQVTIASRSSLYSLYVLALGGKANRASMNYYKQNQQLLTSDTRYLLAAAFKQIGDERSYAALLPATLAETHSSRQLSGSFASPIRNIALTLNTLIETDANSLQIPTLARRLSQALNSTAYLNTQEAAFAFLALGKLAKKNTGSTVTAVVSSGKSVVGKFDGKDLLITKALNQKTQITASGKGSLYWFAQSEGLSATGSYVEEDAGLRVRKQFLNRNGQPLSTFRQNDLVVVKITLTSTDGSPVENVVVTDLLPAAFEIENPRLTEPRDMPWIKNPTTPDHFDIRDDRINYYTTANNTPKTFYYMVRVITKGMFTLGPVSADAMYSGDFRSYSGGGKVKVE</sequence>
<protein>
    <submittedName>
        <fullName evidence="5">Alpha-2-macroglobulin domain protein</fullName>
    </submittedName>
</protein>
<dbReference type="KEGG" id="rsi:Runsl_1466"/>
<dbReference type="Gene3D" id="1.50.10.20">
    <property type="match status" value="1"/>
</dbReference>
<dbReference type="Pfam" id="PF17972">
    <property type="entry name" value="bMG5"/>
    <property type="match status" value="1"/>
</dbReference>
<name>A0A7U3ZIM4_RUNSL</name>
<dbReference type="GO" id="GO:0005615">
    <property type="term" value="C:extracellular space"/>
    <property type="evidence" value="ECO:0007669"/>
    <property type="project" value="InterPro"/>
</dbReference>
<dbReference type="Gene3D" id="2.60.40.1930">
    <property type="match status" value="1"/>
</dbReference>
<dbReference type="Pfam" id="PF17962">
    <property type="entry name" value="bMG6"/>
    <property type="match status" value="1"/>
</dbReference>
<feature type="domain" description="Alpha-2-macroglobulin" evidence="4">
    <location>
        <begin position="1180"/>
        <end position="1269"/>
    </location>
</feature>
<dbReference type="InterPro" id="IPR047565">
    <property type="entry name" value="Alpha-macroglob_thiol-ester_cl"/>
</dbReference>
<dbReference type="CDD" id="cd02891">
    <property type="entry name" value="A2M_like"/>
    <property type="match status" value="1"/>
</dbReference>
<evidence type="ECO:0000256" key="2">
    <source>
        <dbReference type="ARBA" id="ARBA00022729"/>
    </source>
</evidence>
<proteinExistence type="inferred from homology"/>